<gene>
    <name evidence="1" type="ORF">NV381_33885</name>
</gene>
<sequence length="149" mass="16008">MSATDAGSAANAFVAGMVEKAINDLYVCFPCRVISFDSASGMAVVQPLFRKADKEPALIQNVPAIGQKHIVKEHEQTIVDQGIERTIIIKEHEEIHFPNVKSGDTVLVVCADGEIRNTLSGQVAIPVSKRMHSKNDAVIVGVLPCSLLS</sequence>
<name>A0ABT1YSM6_9BACL</name>
<reference evidence="1 2" key="1">
    <citation type="submission" date="2022-08" db="EMBL/GenBank/DDBJ databases">
        <title>Paenibacillus endoradicis sp. nov., Paenibacillus radicibacter sp. nov and Paenibacillus pararadicis sp. nov., three cold-adapted plant growth-promoting bacteria isolated from root of Larix gmelinii in Great Khingan.</title>
        <authorList>
            <person name="Xue H."/>
        </authorList>
    </citation>
    <scope>NUCLEOTIDE SEQUENCE [LARGE SCALE GENOMIC DNA]</scope>
    <source>
        <strain evidence="1 2">N5-1-1-5</strain>
    </source>
</reference>
<evidence type="ECO:0000313" key="1">
    <source>
        <dbReference type="EMBL" id="MCR8636189.1"/>
    </source>
</evidence>
<dbReference type="InterPro" id="IPR037026">
    <property type="entry name" value="Vgr_OB-fold_dom_sf"/>
</dbReference>
<dbReference type="Proteomes" id="UP001300012">
    <property type="component" value="Unassembled WGS sequence"/>
</dbReference>
<comment type="caution">
    <text evidence="1">The sequence shown here is derived from an EMBL/GenBank/DDBJ whole genome shotgun (WGS) entry which is preliminary data.</text>
</comment>
<evidence type="ECO:0008006" key="3">
    <source>
        <dbReference type="Google" id="ProtNLM"/>
    </source>
</evidence>
<organism evidence="1 2">
    <name type="scientific">Paenibacillus radicis</name>
    <name type="common">ex Xue et al. 2023</name>
    <dbReference type="NCBI Taxonomy" id="2972489"/>
    <lineage>
        <taxon>Bacteria</taxon>
        <taxon>Bacillati</taxon>
        <taxon>Bacillota</taxon>
        <taxon>Bacilli</taxon>
        <taxon>Bacillales</taxon>
        <taxon>Paenibacillaceae</taxon>
        <taxon>Paenibacillus</taxon>
    </lineage>
</organism>
<accession>A0ABT1YSM6</accession>
<dbReference type="Gene3D" id="2.40.50.230">
    <property type="entry name" value="Gp5 N-terminal domain"/>
    <property type="match status" value="1"/>
</dbReference>
<evidence type="ECO:0000313" key="2">
    <source>
        <dbReference type="Proteomes" id="UP001300012"/>
    </source>
</evidence>
<keyword evidence="2" id="KW-1185">Reference proteome</keyword>
<protein>
    <recommendedName>
        <fullName evidence="3">Phage protein Gp138 N-terminal domain-containing protein</fullName>
    </recommendedName>
</protein>
<dbReference type="EMBL" id="JANQBD010000037">
    <property type="protein sequence ID" value="MCR8636189.1"/>
    <property type="molecule type" value="Genomic_DNA"/>
</dbReference>
<dbReference type="RefSeq" id="WP_258217718.1">
    <property type="nucleotide sequence ID" value="NZ_JANQBD010000037.1"/>
</dbReference>
<proteinExistence type="predicted"/>